<evidence type="ECO:0000313" key="2">
    <source>
        <dbReference type="Proteomes" id="UP000323000"/>
    </source>
</evidence>
<reference evidence="2" key="1">
    <citation type="journal article" date="2019" name="Gigascience">
        <title>De novo genome assembly of the endangered Acer yangbiense, a plant species with extremely small populations endemic to Yunnan Province, China.</title>
        <authorList>
            <person name="Yang J."/>
            <person name="Wariss H.M."/>
            <person name="Tao L."/>
            <person name="Zhang R."/>
            <person name="Yun Q."/>
            <person name="Hollingsworth P."/>
            <person name="Dao Z."/>
            <person name="Luo G."/>
            <person name="Guo H."/>
            <person name="Ma Y."/>
            <person name="Sun W."/>
        </authorList>
    </citation>
    <scope>NUCLEOTIDE SEQUENCE [LARGE SCALE GENOMIC DNA]</scope>
    <source>
        <strain evidence="2">cv. Malutang</strain>
    </source>
</reference>
<dbReference type="AlphaFoldDB" id="A0A5C7I7M4"/>
<proteinExistence type="predicted"/>
<comment type="caution">
    <text evidence="1">The sequence shown here is derived from an EMBL/GenBank/DDBJ whole genome shotgun (WGS) entry which is preliminary data.</text>
</comment>
<sequence length="52" mass="6086">MIIVFYFRQHHNWPSLPFSCYLNLYQSFISASQEDVLSYSAKKIDGGVRKLS</sequence>
<name>A0A5C7I7M4_9ROSI</name>
<keyword evidence="2" id="KW-1185">Reference proteome</keyword>
<accession>A0A5C7I7M4</accession>
<evidence type="ECO:0000313" key="1">
    <source>
        <dbReference type="EMBL" id="TXG65175.1"/>
    </source>
</evidence>
<organism evidence="1 2">
    <name type="scientific">Acer yangbiense</name>
    <dbReference type="NCBI Taxonomy" id="1000413"/>
    <lineage>
        <taxon>Eukaryota</taxon>
        <taxon>Viridiplantae</taxon>
        <taxon>Streptophyta</taxon>
        <taxon>Embryophyta</taxon>
        <taxon>Tracheophyta</taxon>
        <taxon>Spermatophyta</taxon>
        <taxon>Magnoliopsida</taxon>
        <taxon>eudicotyledons</taxon>
        <taxon>Gunneridae</taxon>
        <taxon>Pentapetalae</taxon>
        <taxon>rosids</taxon>
        <taxon>malvids</taxon>
        <taxon>Sapindales</taxon>
        <taxon>Sapindaceae</taxon>
        <taxon>Hippocastanoideae</taxon>
        <taxon>Acereae</taxon>
        <taxon>Acer</taxon>
    </lineage>
</organism>
<dbReference type="Proteomes" id="UP000323000">
    <property type="component" value="Chromosome 3"/>
</dbReference>
<protein>
    <submittedName>
        <fullName evidence="1">Uncharacterized protein</fullName>
    </submittedName>
</protein>
<dbReference type="EMBL" id="VAHF01000003">
    <property type="protein sequence ID" value="TXG65175.1"/>
    <property type="molecule type" value="Genomic_DNA"/>
</dbReference>
<gene>
    <name evidence="1" type="ORF">EZV62_006450</name>
</gene>